<dbReference type="EMBL" id="CP001157">
    <property type="protein sequence ID" value="ACO78627.1"/>
    <property type="molecule type" value="Genomic_DNA"/>
</dbReference>
<accession>C1DHN2</accession>
<evidence type="ECO:0000313" key="3">
    <source>
        <dbReference type="Proteomes" id="UP000002424"/>
    </source>
</evidence>
<gene>
    <name evidence="2" type="ordered locus">Avin_24400</name>
</gene>
<sequence length="113" mass="12467">MGTASCRPRQAPGSLLPRAPAAARKGARSGSAPTPLPARRRTRGTSPLSAQPGQRRNPRKRRRPGNVSSMRRPTRSGGWTFPAITRPLSRARQKEIDIASEKRRQRPGLWARV</sequence>
<organism evidence="2 3">
    <name type="scientific">Azotobacter vinelandii (strain DJ / ATCC BAA-1303)</name>
    <dbReference type="NCBI Taxonomy" id="322710"/>
    <lineage>
        <taxon>Bacteria</taxon>
        <taxon>Pseudomonadati</taxon>
        <taxon>Pseudomonadota</taxon>
        <taxon>Gammaproteobacteria</taxon>
        <taxon>Pseudomonadales</taxon>
        <taxon>Pseudomonadaceae</taxon>
        <taxon>Azotobacter</taxon>
    </lineage>
</organism>
<feature type="region of interest" description="Disordered" evidence="1">
    <location>
        <begin position="1"/>
        <end position="113"/>
    </location>
</feature>
<evidence type="ECO:0000256" key="1">
    <source>
        <dbReference type="SAM" id="MobiDB-lite"/>
    </source>
</evidence>
<name>C1DHN2_AZOVD</name>
<evidence type="ECO:0000313" key="2">
    <source>
        <dbReference type="EMBL" id="ACO78627.1"/>
    </source>
</evidence>
<dbReference type="HOGENOM" id="CLU_2128345_0_0_6"/>
<proteinExistence type="predicted"/>
<keyword evidence="3" id="KW-1185">Reference proteome</keyword>
<reference evidence="2 3" key="1">
    <citation type="journal article" date="2009" name="J. Bacteriol.">
        <title>Genome sequence of Azotobacter vinelandii, an obligate aerobe specialized to support diverse anaerobic metabolic processes.</title>
        <authorList>
            <person name="Setubal J.C."/>
            <person name="dos Santos P."/>
            <person name="Goldman B.S."/>
            <person name="Ertesvag H."/>
            <person name="Espin G."/>
            <person name="Rubio L.M."/>
            <person name="Valla S."/>
            <person name="Almeida N.F."/>
            <person name="Balasubramanian D."/>
            <person name="Cromes L."/>
            <person name="Curatti L."/>
            <person name="Du Z."/>
            <person name="Godsy E."/>
            <person name="Goodner B."/>
            <person name="Hellner-Burris K."/>
            <person name="Hernandez J.A."/>
            <person name="Houmiel K."/>
            <person name="Imperial J."/>
            <person name="Kennedy C."/>
            <person name="Larson T.J."/>
            <person name="Latreille P."/>
            <person name="Ligon L.S."/>
            <person name="Lu J."/>
            <person name="Maerk M."/>
            <person name="Miller N.M."/>
            <person name="Norton S."/>
            <person name="O'Carroll I.P."/>
            <person name="Paulsen I."/>
            <person name="Raulfs E.C."/>
            <person name="Roemer R."/>
            <person name="Rosser J."/>
            <person name="Segura D."/>
            <person name="Slater S."/>
            <person name="Stricklin S.L."/>
            <person name="Studholme D.J."/>
            <person name="Sun J."/>
            <person name="Viana C.J."/>
            <person name="Wallin E."/>
            <person name="Wang B."/>
            <person name="Wheeler C."/>
            <person name="Zhu H."/>
            <person name="Dean D.R."/>
            <person name="Dixon R."/>
            <person name="Wood D."/>
        </authorList>
    </citation>
    <scope>NUCLEOTIDE SEQUENCE [LARGE SCALE GENOMIC DNA]</scope>
    <source>
        <strain evidence="3">DJ / ATCC BAA-1303</strain>
    </source>
</reference>
<dbReference type="EnsemblBacteria" id="ACO78627">
    <property type="protein sequence ID" value="ACO78627"/>
    <property type="gene ID" value="Avin_24400"/>
</dbReference>
<feature type="compositionally biased region" description="Basic and acidic residues" evidence="1">
    <location>
        <begin position="92"/>
        <end position="102"/>
    </location>
</feature>
<dbReference type="AlphaFoldDB" id="C1DHN2"/>
<dbReference type="KEGG" id="avn:Avin_24400"/>
<protein>
    <submittedName>
        <fullName evidence="2">Uncharacterized protein</fullName>
    </submittedName>
</protein>
<dbReference type="STRING" id="322710.Avin_24400"/>
<feature type="compositionally biased region" description="Low complexity" evidence="1">
    <location>
        <begin position="11"/>
        <end position="33"/>
    </location>
</feature>
<dbReference type="Proteomes" id="UP000002424">
    <property type="component" value="Chromosome"/>
</dbReference>